<name>A0AA48I4R4_9TREE</name>
<dbReference type="GeneID" id="85491721"/>
<proteinExistence type="predicted"/>
<evidence type="ECO:0000313" key="3">
    <source>
        <dbReference type="Proteomes" id="UP001233271"/>
    </source>
</evidence>
<sequence length="335" mass="36273">MVECIALPLSALLPPLDSDQTRDKEREAAARERLGFDTTPSPQFTALPRLAAVLGPLPPSAPLSVANAFLDLTDLALFETPPLPPHPGLAEPKPHVLVLTGSRADLHLALEEQDAAFLRSHSYALFDRLRRTDIRYCPSVTHLRLLLAVLGSEGLKVAPPSMVVLYDVLGLLMAPEEHDENVPADEERAEDEEPEPVKVLRPGVTLASYLELVAAALDIARVVGASLLILEPGGDGVALPLIASASETVPPTQRTRTAQLSDGLRRLGITVGQVSRLKTETELAGQRTRGARYELKLGGETYAFARRVGTKSEFACPPREEGESLEEGGWVWEWS</sequence>
<dbReference type="EMBL" id="AP028212">
    <property type="protein sequence ID" value="BEI87850.1"/>
    <property type="molecule type" value="Genomic_DNA"/>
</dbReference>
<evidence type="ECO:0000313" key="2">
    <source>
        <dbReference type="EMBL" id="BEI87850.1"/>
    </source>
</evidence>
<evidence type="ECO:0000256" key="1">
    <source>
        <dbReference type="SAM" id="MobiDB-lite"/>
    </source>
</evidence>
<dbReference type="AlphaFoldDB" id="A0AA48I4R4"/>
<dbReference type="KEGG" id="ccac:CcaHIS019_0105680"/>
<accession>A0AA48I4R4</accession>
<keyword evidence="3" id="KW-1185">Reference proteome</keyword>
<feature type="region of interest" description="Disordered" evidence="1">
    <location>
        <begin position="15"/>
        <end position="38"/>
    </location>
</feature>
<reference evidence="2" key="1">
    <citation type="journal article" date="2023" name="BMC Genomics">
        <title>Chromosome-level genome assemblies of Cutaneotrichosporon spp. (Trichosporonales, Basidiomycota) reveal imbalanced evolution between nucleotide sequences and chromosome synteny.</title>
        <authorList>
            <person name="Kobayashi Y."/>
            <person name="Kayamori A."/>
            <person name="Aoki K."/>
            <person name="Shiwa Y."/>
            <person name="Matsutani M."/>
            <person name="Fujita N."/>
            <person name="Sugita T."/>
            <person name="Iwasaki W."/>
            <person name="Tanaka N."/>
            <person name="Takashima M."/>
        </authorList>
    </citation>
    <scope>NUCLEOTIDE SEQUENCE</scope>
    <source>
        <strain evidence="2">HIS019</strain>
    </source>
</reference>
<organism evidence="2 3">
    <name type="scientific">Cutaneotrichosporon cavernicola</name>
    <dbReference type="NCBI Taxonomy" id="279322"/>
    <lineage>
        <taxon>Eukaryota</taxon>
        <taxon>Fungi</taxon>
        <taxon>Dikarya</taxon>
        <taxon>Basidiomycota</taxon>
        <taxon>Agaricomycotina</taxon>
        <taxon>Tremellomycetes</taxon>
        <taxon>Trichosporonales</taxon>
        <taxon>Trichosporonaceae</taxon>
        <taxon>Cutaneotrichosporon</taxon>
    </lineage>
</organism>
<protein>
    <submittedName>
        <fullName evidence="2">Uncharacterized protein</fullName>
    </submittedName>
</protein>
<dbReference type="Proteomes" id="UP001233271">
    <property type="component" value="Chromosome 1"/>
</dbReference>
<feature type="compositionally biased region" description="Basic and acidic residues" evidence="1">
    <location>
        <begin position="19"/>
        <end position="35"/>
    </location>
</feature>
<gene>
    <name evidence="2" type="ORF">CcaverHIS019_0105680</name>
</gene>
<dbReference type="RefSeq" id="XP_060453116.1">
    <property type="nucleotide sequence ID" value="XM_060601766.1"/>
</dbReference>